<evidence type="ECO:0000313" key="3">
    <source>
        <dbReference type="EMBL" id="MFD1194497.1"/>
    </source>
</evidence>
<comment type="caution">
    <text evidence="3">The sequence shown here is derived from an EMBL/GenBank/DDBJ whole genome shotgun (WGS) entry which is preliminary data.</text>
</comment>
<dbReference type="EMBL" id="JBHTKR010000003">
    <property type="protein sequence ID" value="MFD1194497.1"/>
    <property type="molecule type" value="Genomic_DNA"/>
</dbReference>
<feature type="chain" id="PRO_5045300204" evidence="2">
    <location>
        <begin position="21"/>
        <end position="76"/>
    </location>
</feature>
<sequence>MKKFALAAAIAAASVSPVLANEATPATDDLTILSTQGTPLIGFMGPVTLPTALTFATLGFTVISVVGQSTSGSGTN</sequence>
<keyword evidence="1" id="KW-0472">Membrane</keyword>
<protein>
    <submittedName>
        <fullName evidence="3">Uncharacterized protein</fullName>
    </submittedName>
</protein>
<dbReference type="RefSeq" id="WP_380790043.1">
    <property type="nucleotide sequence ID" value="NZ_JBHTKR010000003.1"/>
</dbReference>
<keyword evidence="4" id="KW-1185">Reference proteome</keyword>
<name>A0ABW3TCR3_9RHOB</name>
<evidence type="ECO:0000313" key="4">
    <source>
        <dbReference type="Proteomes" id="UP001597151"/>
    </source>
</evidence>
<organism evidence="3 4">
    <name type="scientific">Seohaeicola saemankumensis</name>
    <dbReference type="NCBI Taxonomy" id="481181"/>
    <lineage>
        <taxon>Bacteria</taxon>
        <taxon>Pseudomonadati</taxon>
        <taxon>Pseudomonadota</taxon>
        <taxon>Alphaproteobacteria</taxon>
        <taxon>Rhodobacterales</taxon>
        <taxon>Roseobacteraceae</taxon>
        <taxon>Seohaeicola</taxon>
    </lineage>
</organism>
<evidence type="ECO:0000256" key="1">
    <source>
        <dbReference type="SAM" id="Phobius"/>
    </source>
</evidence>
<evidence type="ECO:0000256" key="2">
    <source>
        <dbReference type="SAM" id="SignalP"/>
    </source>
</evidence>
<reference evidence="4" key="1">
    <citation type="journal article" date="2019" name="Int. J. Syst. Evol. Microbiol.">
        <title>The Global Catalogue of Microorganisms (GCM) 10K type strain sequencing project: providing services to taxonomists for standard genome sequencing and annotation.</title>
        <authorList>
            <consortium name="The Broad Institute Genomics Platform"/>
            <consortium name="The Broad Institute Genome Sequencing Center for Infectious Disease"/>
            <person name="Wu L."/>
            <person name="Ma J."/>
        </authorList>
    </citation>
    <scope>NUCLEOTIDE SEQUENCE [LARGE SCALE GENOMIC DNA]</scope>
    <source>
        <strain evidence="4">CCUG 55328</strain>
    </source>
</reference>
<feature type="signal peptide" evidence="2">
    <location>
        <begin position="1"/>
        <end position="20"/>
    </location>
</feature>
<proteinExistence type="predicted"/>
<keyword evidence="2" id="KW-0732">Signal</keyword>
<feature type="transmembrane region" description="Helical" evidence="1">
    <location>
        <begin position="44"/>
        <end position="66"/>
    </location>
</feature>
<accession>A0ABW3TCR3</accession>
<gene>
    <name evidence="3" type="ORF">ACFQ3C_07435</name>
</gene>
<dbReference type="Proteomes" id="UP001597151">
    <property type="component" value="Unassembled WGS sequence"/>
</dbReference>
<keyword evidence="1" id="KW-1133">Transmembrane helix</keyword>
<keyword evidence="1" id="KW-0812">Transmembrane</keyword>